<evidence type="ECO:0000313" key="2">
    <source>
        <dbReference type="EMBL" id="KAF2181483.1"/>
    </source>
</evidence>
<feature type="compositionally biased region" description="Basic and acidic residues" evidence="1">
    <location>
        <begin position="1"/>
        <end position="12"/>
    </location>
</feature>
<accession>A0A6A6DR29</accession>
<feature type="region of interest" description="Disordered" evidence="1">
    <location>
        <begin position="1"/>
        <end position="59"/>
    </location>
</feature>
<sequence length="356" mass="40887">MGRKRKSDDRDYVNPTKYPKVARTTRKPPLPPTEPPANWQPLEINNPRTLGEPHLPEGEGSFSTIQVILHRRVAREDCIPYERPRRLSALRRPLPWKDAQLVLYATTVADQSIVRNRRRPAGTATNAESTRRVFGNAPRKELPIPTFIDQYNHGKCGVDLFDQTKAYYSTQRKRNKTWRPLFYFLIDVVLNNIFRLSSWAQKTQENDPKKDGHKEFLHLLAEALLDNSTRLPQGNHKRESLNSVQKDVDEKHGYPVKLYAEAKTCVACIESGRVSNGISHDRGPLREIPPNTVAGKNRDRTARSRFGCKLCKLPLCRPEVSELCWPEHLLRAKIKRDVDTTMSSTVQYSYSGLRDL</sequence>
<protein>
    <recommendedName>
        <fullName evidence="4">PiggyBac transposable element-derived protein domain-containing protein</fullName>
    </recommendedName>
</protein>
<dbReference type="AlphaFoldDB" id="A0A6A6DR29"/>
<evidence type="ECO:0000313" key="3">
    <source>
        <dbReference type="Proteomes" id="UP000800200"/>
    </source>
</evidence>
<evidence type="ECO:0008006" key="4">
    <source>
        <dbReference type="Google" id="ProtNLM"/>
    </source>
</evidence>
<reference evidence="2" key="1">
    <citation type="journal article" date="2020" name="Stud. Mycol.">
        <title>101 Dothideomycetes genomes: a test case for predicting lifestyles and emergence of pathogens.</title>
        <authorList>
            <person name="Haridas S."/>
            <person name="Albert R."/>
            <person name="Binder M."/>
            <person name="Bloem J."/>
            <person name="Labutti K."/>
            <person name="Salamov A."/>
            <person name="Andreopoulos B."/>
            <person name="Baker S."/>
            <person name="Barry K."/>
            <person name="Bills G."/>
            <person name="Bluhm B."/>
            <person name="Cannon C."/>
            <person name="Castanera R."/>
            <person name="Culley D."/>
            <person name="Daum C."/>
            <person name="Ezra D."/>
            <person name="Gonzalez J."/>
            <person name="Henrissat B."/>
            <person name="Kuo A."/>
            <person name="Liang C."/>
            <person name="Lipzen A."/>
            <person name="Lutzoni F."/>
            <person name="Magnuson J."/>
            <person name="Mondo S."/>
            <person name="Nolan M."/>
            <person name="Ohm R."/>
            <person name="Pangilinan J."/>
            <person name="Park H.-J."/>
            <person name="Ramirez L."/>
            <person name="Alfaro M."/>
            <person name="Sun H."/>
            <person name="Tritt A."/>
            <person name="Yoshinaga Y."/>
            <person name="Zwiers L.-H."/>
            <person name="Turgeon B."/>
            <person name="Goodwin S."/>
            <person name="Spatafora J."/>
            <person name="Crous P."/>
            <person name="Grigoriev I."/>
        </authorList>
    </citation>
    <scope>NUCLEOTIDE SEQUENCE</scope>
    <source>
        <strain evidence="2">CBS 207.26</strain>
    </source>
</reference>
<proteinExistence type="predicted"/>
<gene>
    <name evidence="2" type="ORF">K469DRAFT_691969</name>
</gene>
<organism evidence="2 3">
    <name type="scientific">Zopfia rhizophila CBS 207.26</name>
    <dbReference type="NCBI Taxonomy" id="1314779"/>
    <lineage>
        <taxon>Eukaryota</taxon>
        <taxon>Fungi</taxon>
        <taxon>Dikarya</taxon>
        <taxon>Ascomycota</taxon>
        <taxon>Pezizomycotina</taxon>
        <taxon>Dothideomycetes</taxon>
        <taxon>Dothideomycetes incertae sedis</taxon>
        <taxon>Zopfiaceae</taxon>
        <taxon>Zopfia</taxon>
    </lineage>
</organism>
<dbReference type="Proteomes" id="UP000800200">
    <property type="component" value="Unassembled WGS sequence"/>
</dbReference>
<name>A0A6A6DR29_9PEZI</name>
<dbReference type="PANTHER" id="PTHR46599">
    <property type="entry name" value="PIGGYBAC TRANSPOSABLE ELEMENT-DERIVED PROTEIN 4"/>
    <property type="match status" value="1"/>
</dbReference>
<dbReference type="PANTHER" id="PTHR46599:SF3">
    <property type="entry name" value="PIGGYBAC TRANSPOSABLE ELEMENT-DERIVED PROTEIN 4"/>
    <property type="match status" value="1"/>
</dbReference>
<dbReference type="EMBL" id="ML994652">
    <property type="protein sequence ID" value="KAF2181483.1"/>
    <property type="molecule type" value="Genomic_DNA"/>
</dbReference>
<dbReference type="OrthoDB" id="3938054at2759"/>
<keyword evidence="3" id="KW-1185">Reference proteome</keyword>
<evidence type="ECO:0000256" key="1">
    <source>
        <dbReference type="SAM" id="MobiDB-lite"/>
    </source>
</evidence>